<dbReference type="SUPFAM" id="SSF53098">
    <property type="entry name" value="Ribonuclease H-like"/>
    <property type="match status" value="1"/>
</dbReference>
<dbReference type="InterPro" id="IPR054353">
    <property type="entry name" value="IstA-like_C"/>
</dbReference>
<protein>
    <recommendedName>
        <fullName evidence="2">Integrase catalytic domain-containing protein</fullName>
    </recommendedName>
</protein>
<feature type="domain" description="Integrase catalytic" evidence="2">
    <location>
        <begin position="1"/>
        <end position="125"/>
    </location>
</feature>
<dbReference type="PROSITE" id="PS50994">
    <property type="entry name" value="INTEGRASE"/>
    <property type="match status" value="1"/>
</dbReference>
<gene>
    <name evidence="3" type="ORF">FHW14_003732</name>
</gene>
<dbReference type="InterPro" id="IPR001584">
    <property type="entry name" value="Integrase_cat-core"/>
</dbReference>
<dbReference type="PANTHER" id="PTHR35004:SF8">
    <property type="entry name" value="TRANSPOSASE RV3428C-RELATED"/>
    <property type="match status" value="1"/>
</dbReference>
<comment type="similarity">
    <text evidence="1">Belongs to the transposase IS21/IS408/IS1162 family.</text>
</comment>
<dbReference type="GO" id="GO:0015074">
    <property type="term" value="P:DNA integration"/>
    <property type="evidence" value="ECO:0007669"/>
    <property type="project" value="InterPro"/>
</dbReference>
<proteinExistence type="inferred from homology"/>
<evidence type="ECO:0000313" key="3">
    <source>
        <dbReference type="EMBL" id="MBB2988535.1"/>
    </source>
</evidence>
<dbReference type="GO" id="GO:0003676">
    <property type="term" value="F:nucleic acid binding"/>
    <property type="evidence" value="ECO:0007669"/>
    <property type="project" value="InterPro"/>
</dbReference>
<comment type="caution">
    <text evidence="3">The sequence shown here is derived from an EMBL/GenBank/DDBJ whole genome shotgun (WGS) entry which is preliminary data.</text>
</comment>
<reference evidence="3 4" key="1">
    <citation type="submission" date="2020-08" db="EMBL/GenBank/DDBJ databases">
        <title>Genomic Encyclopedia of Type Strains, Phase IV (KMG-V): Genome sequencing to study the core and pangenomes of soil and plant-associated prokaryotes.</title>
        <authorList>
            <person name="Whitman W."/>
        </authorList>
    </citation>
    <scope>NUCLEOTIDE SEQUENCE [LARGE SCALE GENOMIC DNA]</scope>
    <source>
        <strain evidence="3 4">B3ACCR2</strain>
    </source>
</reference>
<sequence>MIPTRHTADLLLGMWELLQQLGRVPRRLIWDNESGIGRGKRHADGVGAFTGALATTLVRLKPYDPESKGVVERRNGYYETSFMPGRDFTSPADFNTQFTDWLTTANSRVVRTIRARPVDRVDADRAAMLPLPPVTPAVGWVNRVRLGRDYYVRVDSSDYSVDPNVIGRFVDVTADLSRVEVRHEGRVVAVHARVWARSQTITDPAHVAAARTLREQFQRPRPAADPRDGLVRDLADYDRAFNVIDGGDVIDVGGRGTGEDVA</sequence>
<dbReference type="InterPro" id="IPR012337">
    <property type="entry name" value="RNaseH-like_sf"/>
</dbReference>
<evidence type="ECO:0000313" key="4">
    <source>
        <dbReference type="Proteomes" id="UP000590811"/>
    </source>
</evidence>
<dbReference type="Proteomes" id="UP000590811">
    <property type="component" value="Unassembled WGS sequence"/>
</dbReference>
<name>A0A839Q2I1_9MICO</name>
<dbReference type="AlphaFoldDB" id="A0A839Q2I1"/>
<accession>A0A839Q2I1</accession>
<dbReference type="EMBL" id="JACHVT010000020">
    <property type="protein sequence ID" value="MBB2988535.1"/>
    <property type="molecule type" value="Genomic_DNA"/>
</dbReference>
<organism evidence="3 4">
    <name type="scientific">Terracoccus luteus</name>
    <dbReference type="NCBI Taxonomy" id="53356"/>
    <lineage>
        <taxon>Bacteria</taxon>
        <taxon>Bacillati</taxon>
        <taxon>Actinomycetota</taxon>
        <taxon>Actinomycetes</taxon>
        <taxon>Micrococcales</taxon>
        <taxon>Intrasporangiaceae</taxon>
        <taxon>Terracoccus</taxon>
    </lineage>
</organism>
<evidence type="ECO:0000259" key="2">
    <source>
        <dbReference type="PROSITE" id="PS50994"/>
    </source>
</evidence>
<dbReference type="InterPro" id="IPR036397">
    <property type="entry name" value="RNaseH_sf"/>
</dbReference>
<evidence type="ECO:0000256" key="1">
    <source>
        <dbReference type="ARBA" id="ARBA00009277"/>
    </source>
</evidence>
<dbReference type="Pfam" id="PF22483">
    <property type="entry name" value="Mu-transpos_C_2"/>
    <property type="match status" value="1"/>
</dbReference>
<dbReference type="Gene3D" id="3.30.420.10">
    <property type="entry name" value="Ribonuclease H-like superfamily/Ribonuclease H"/>
    <property type="match status" value="1"/>
</dbReference>
<dbReference type="PANTHER" id="PTHR35004">
    <property type="entry name" value="TRANSPOSASE RV3428C-RELATED"/>
    <property type="match status" value="1"/>
</dbReference>